<dbReference type="GO" id="GO:0006260">
    <property type="term" value="P:DNA replication"/>
    <property type="evidence" value="ECO:0007669"/>
    <property type="project" value="TreeGrafter"/>
</dbReference>
<dbReference type="CDD" id="cd00009">
    <property type="entry name" value="AAA"/>
    <property type="match status" value="1"/>
</dbReference>
<sequence>MNQQATLDRLNALKLSGMATLWQTLLQLPAHQWPATDQLVAQLLEAEWEYRQHRRTQTAIREARFRYEASLEEIIYTPQRQLDKNLVLRLADLSFVLRGENLLMTGATGCGKSYLATAFGYQACLKGLRVGYYALPKLVQSLHLARADGSFTKVLARLERLHLLILDDWGLAPLDMEAKLALLQIMEDRYGRGSTIITSQLPVAQWYDYLAEPTIADAFLDRLLHQAHRIELKGESLRKKTKGEEKNV</sequence>
<dbReference type="InterPro" id="IPR027417">
    <property type="entry name" value="P-loop_NTPase"/>
</dbReference>
<reference evidence="4 5" key="1">
    <citation type="submission" date="2016-10" db="EMBL/GenBank/DDBJ databases">
        <authorList>
            <person name="de Groot N.N."/>
        </authorList>
    </citation>
    <scope>NUCLEOTIDE SEQUENCE [LARGE SCALE GENOMIC DNA]</scope>
    <source>
        <strain evidence="4 5">DSM 26130</strain>
    </source>
</reference>
<dbReference type="OrthoDB" id="8064373at2"/>
<dbReference type="InterPro" id="IPR028350">
    <property type="entry name" value="DNAC/IstB-like"/>
</dbReference>
<evidence type="ECO:0000313" key="5">
    <source>
        <dbReference type="Proteomes" id="UP000198598"/>
    </source>
</evidence>
<dbReference type="Gene3D" id="3.40.50.300">
    <property type="entry name" value="P-loop containing nucleotide triphosphate hydrolases"/>
    <property type="match status" value="1"/>
</dbReference>
<evidence type="ECO:0000256" key="2">
    <source>
        <dbReference type="ARBA" id="ARBA00022840"/>
    </source>
</evidence>
<keyword evidence="2" id="KW-0067">ATP-binding</keyword>
<protein>
    <submittedName>
        <fullName evidence="4">DNA replication protein DnaC</fullName>
    </submittedName>
</protein>
<keyword evidence="5" id="KW-1185">Reference proteome</keyword>
<organism evidence="4 5">
    <name type="scientific">Spirosoma endophyticum</name>
    <dbReference type="NCBI Taxonomy" id="662367"/>
    <lineage>
        <taxon>Bacteria</taxon>
        <taxon>Pseudomonadati</taxon>
        <taxon>Bacteroidota</taxon>
        <taxon>Cytophagia</taxon>
        <taxon>Cytophagales</taxon>
        <taxon>Cytophagaceae</taxon>
        <taxon>Spirosoma</taxon>
    </lineage>
</organism>
<dbReference type="EMBL" id="FOLQ01000012">
    <property type="protein sequence ID" value="SFE33533.1"/>
    <property type="molecule type" value="Genomic_DNA"/>
</dbReference>
<proteinExistence type="predicted"/>
<evidence type="ECO:0000259" key="3">
    <source>
        <dbReference type="Pfam" id="PF01695"/>
    </source>
</evidence>
<dbReference type="NCBIfam" id="NF038214">
    <property type="entry name" value="IS21_help_AAA"/>
    <property type="match status" value="1"/>
</dbReference>
<gene>
    <name evidence="4" type="ORF">SAMN05216167_112180</name>
</gene>
<dbReference type="AlphaFoldDB" id="A0A1I1ZSC1"/>
<dbReference type="PANTHER" id="PTHR30050">
    <property type="entry name" value="CHROMOSOMAL REPLICATION INITIATOR PROTEIN DNAA"/>
    <property type="match status" value="1"/>
</dbReference>
<dbReference type="InterPro" id="IPR047661">
    <property type="entry name" value="IstB"/>
</dbReference>
<dbReference type="InterPro" id="IPR002611">
    <property type="entry name" value="IstB_ATP-bd"/>
</dbReference>
<keyword evidence="1" id="KW-0547">Nucleotide-binding</keyword>
<dbReference type="SUPFAM" id="SSF52540">
    <property type="entry name" value="P-loop containing nucleoside triphosphate hydrolases"/>
    <property type="match status" value="1"/>
</dbReference>
<dbReference type="RefSeq" id="WP_093831236.1">
    <property type="nucleotide sequence ID" value="NZ_FOLQ01000012.1"/>
</dbReference>
<dbReference type="PANTHER" id="PTHR30050:SF4">
    <property type="entry name" value="ATP-BINDING PROTEIN RV3427C IN INSERTION SEQUENCE-RELATED"/>
    <property type="match status" value="1"/>
</dbReference>
<dbReference type="Proteomes" id="UP000198598">
    <property type="component" value="Unassembled WGS sequence"/>
</dbReference>
<evidence type="ECO:0000313" key="4">
    <source>
        <dbReference type="EMBL" id="SFE33533.1"/>
    </source>
</evidence>
<feature type="domain" description="IstB-like ATP-binding" evidence="3">
    <location>
        <begin position="10"/>
        <end position="243"/>
    </location>
</feature>
<dbReference type="STRING" id="662367.SAMN05216167_112180"/>
<evidence type="ECO:0000256" key="1">
    <source>
        <dbReference type="ARBA" id="ARBA00022741"/>
    </source>
</evidence>
<dbReference type="Pfam" id="PF01695">
    <property type="entry name" value="IstB_IS21"/>
    <property type="match status" value="1"/>
</dbReference>
<accession>A0A1I1ZSC1</accession>
<dbReference type="GO" id="GO:0005524">
    <property type="term" value="F:ATP binding"/>
    <property type="evidence" value="ECO:0007669"/>
    <property type="project" value="UniProtKB-KW"/>
</dbReference>
<name>A0A1I1ZSC1_9BACT</name>
<dbReference type="PIRSF" id="PIRSF003073">
    <property type="entry name" value="DNAC_TnpB_IstB"/>
    <property type="match status" value="1"/>
</dbReference>